<evidence type="ECO:0000313" key="1">
    <source>
        <dbReference type="EMBL" id="KAF8464503.1"/>
    </source>
</evidence>
<sequence length="521" mass="57592">MPLLTPIPNWVAAQAPNGVSHHMTLPTNDFKSEKKCPHTEVSEGVWQFFIDIVKDCIRHTFSAHTNMTWSELIKRVHPYLEQLRISICLGYCISGSSHTPASLTCELDWDQVLCRVREKIAVAQTRTVTMEIINLVKPPLAVRRRDPHNRNDDIPPAPPTQVKYQQQCLLKLQRHLLCQDHSKGGPPMYCWIDSATATSRGRHCEVNHSEITLWAKNILLGTATKTLLPNMLKNDHPPTKKHRALAPAPEVHVVVNIAPIPGAGSSAMHGSYIISDSPIVQSTSVPPLGPAKVSDASTHLLSCSTPTPLPSHQPPDPPSYKSLLLLLLDCIESSQVPTTLKLLSFMDADDPTTDLKYADIHSELYNHGVEDVMDIYSLPVELLSTLGGMGKDCAHCLRCFTRDKFLLPFCLLENLELEVQSPANQSVQEVAVEGASVEVITMDDVSASVQVVSKDDNDGGKTIQPTQNLTRRRLGQGRGDILKWLEGVTQGESNIEEVDEVGLDTDDIESERRSMATSYEI</sequence>
<protein>
    <submittedName>
        <fullName evidence="1">Uncharacterized protein</fullName>
    </submittedName>
</protein>
<proteinExistence type="predicted"/>
<gene>
    <name evidence="1" type="ORF">DFH94DRAFT_699213</name>
</gene>
<evidence type="ECO:0000313" key="2">
    <source>
        <dbReference type="Proteomes" id="UP000759537"/>
    </source>
</evidence>
<organism evidence="1 2">
    <name type="scientific">Russula ochroleuca</name>
    <dbReference type="NCBI Taxonomy" id="152965"/>
    <lineage>
        <taxon>Eukaryota</taxon>
        <taxon>Fungi</taxon>
        <taxon>Dikarya</taxon>
        <taxon>Basidiomycota</taxon>
        <taxon>Agaricomycotina</taxon>
        <taxon>Agaricomycetes</taxon>
        <taxon>Russulales</taxon>
        <taxon>Russulaceae</taxon>
        <taxon>Russula</taxon>
    </lineage>
</organism>
<reference evidence="1" key="1">
    <citation type="submission" date="2019-10" db="EMBL/GenBank/DDBJ databases">
        <authorList>
            <consortium name="DOE Joint Genome Institute"/>
            <person name="Kuo A."/>
            <person name="Miyauchi S."/>
            <person name="Kiss E."/>
            <person name="Drula E."/>
            <person name="Kohler A."/>
            <person name="Sanchez-Garcia M."/>
            <person name="Andreopoulos B."/>
            <person name="Barry K.W."/>
            <person name="Bonito G."/>
            <person name="Buee M."/>
            <person name="Carver A."/>
            <person name="Chen C."/>
            <person name="Cichocki N."/>
            <person name="Clum A."/>
            <person name="Culley D."/>
            <person name="Crous P.W."/>
            <person name="Fauchery L."/>
            <person name="Girlanda M."/>
            <person name="Hayes R."/>
            <person name="Keri Z."/>
            <person name="LaButti K."/>
            <person name="Lipzen A."/>
            <person name="Lombard V."/>
            <person name="Magnuson J."/>
            <person name="Maillard F."/>
            <person name="Morin E."/>
            <person name="Murat C."/>
            <person name="Nolan M."/>
            <person name="Ohm R."/>
            <person name="Pangilinan J."/>
            <person name="Pereira M."/>
            <person name="Perotto S."/>
            <person name="Peter M."/>
            <person name="Riley R."/>
            <person name="Sitrit Y."/>
            <person name="Stielow B."/>
            <person name="Szollosi G."/>
            <person name="Zifcakova L."/>
            <person name="Stursova M."/>
            <person name="Spatafora J.W."/>
            <person name="Tedersoo L."/>
            <person name="Vaario L.-M."/>
            <person name="Yamada A."/>
            <person name="Yan M."/>
            <person name="Wang P."/>
            <person name="Xu J."/>
            <person name="Bruns T."/>
            <person name="Baldrian P."/>
            <person name="Vilgalys R."/>
            <person name="Henrissat B."/>
            <person name="Grigoriev I.V."/>
            <person name="Hibbett D."/>
            <person name="Nagy L.G."/>
            <person name="Martin F.M."/>
        </authorList>
    </citation>
    <scope>NUCLEOTIDE SEQUENCE</scope>
    <source>
        <strain evidence="1">Prilba</strain>
    </source>
</reference>
<dbReference type="EMBL" id="WHVB01000056">
    <property type="protein sequence ID" value="KAF8464503.1"/>
    <property type="molecule type" value="Genomic_DNA"/>
</dbReference>
<reference evidence="1" key="2">
    <citation type="journal article" date="2020" name="Nat. Commun.">
        <title>Large-scale genome sequencing of mycorrhizal fungi provides insights into the early evolution of symbiotic traits.</title>
        <authorList>
            <person name="Miyauchi S."/>
            <person name="Kiss E."/>
            <person name="Kuo A."/>
            <person name="Drula E."/>
            <person name="Kohler A."/>
            <person name="Sanchez-Garcia M."/>
            <person name="Morin E."/>
            <person name="Andreopoulos B."/>
            <person name="Barry K.W."/>
            <person name="Bonito G."/>
            <person name="Buee M."/>
            <person name="Carver A."/>
            <person name="Chen C."/>
            <person name="Cichocki N."/>
            <person name="Clum A."/>
            <person name="Culley D."/>
            <person name="Crous P.W."/>
            <person name="Fauchery L."/>
            <person name="Girlanda M."/>
            <person name="Hayes R.D."/>
            <person name="Keri Z."/>
            <person name="LaButti K."/>
            <person name="Lipzen A."/>
            <person name="Lombard V."/>
            <person name="Magnuson J."/>
            <person name="Maillard F."/>
            <person name="Murat C."/>
            <person name="Nolan M."/>
            <person name="Ohm R.A."/>
            <person name="Pangilinan J."/>
            <person name="Pereira M.F."/>
            <person name="Perotto S."/>
            <person name="Peter M."/>
            <person name="Pfister S."/>
            <person name="Riley R."/>
            <person name="Sitrit Y."/>
            <person name="Stielow J.B."/>
            <person name="Szollosi G."/>
            <person name="Zifcakova L."/>
            <person name="Stursova M."/>
            <person name="Spatafora J.W."/>
            <person name="Tedersoo L."/>
            <person name="Vaario L.M."/>
            <person name="Yamada A."/>
            <person name="Yan M."/>
            <person name="Wang P."/>
            <person name="Xu J."/>
            <person name="Bruns T."/>
            <person name="Baldrian P."/>
            <person name="Vilgalys R."/>
            <person name="Dunand C."/>
            <person name="Henrissat B."/>
            <person name="Grigoriev I.V."/>
            <person name="Hibbett D."/>
            <person name="Nagy L.G."/>
            <person name="Martin F.M."/>
        </authorList>
    </citation>
    <scope>NUCLEOTIDE SEQUENCE</scope>
    <source>
        <strain evidence="1">Prilba</strain>
    </source>
</reference>
<dbReference type="AlphaFoldDB" id="A0A9P5MPH5"/>
<accession>A0A9P5MPH5</accession>
<keyword evidence="2" id="KW-1185">Reference proteome</keyword>
<dbReference type="OrthoDB" id="3237716at2759"/>
<comment type="caution">
    <text evidence="1">The sequence shown here is derived from an EMBL/GenBank/DDBJ whole genome shotgun (WGS) entry which is preliminary data.</text>
</comment>
<name>A0A9P5MPH5_9AGAM</name>
<dbReference type="Proteomes" id="UP000759537">
    <property type="component" value="Unassembled WGS sequence"/>
</dbReference>